<dbReference type="SUPFAM" id="SSF160964">
    <property type="entry name" value="MalF N-terminal region-like"/>
    <property type="match status" value="1"/>
</dbReference>
<feature type="transmembrane region" description="Helical" evidence="8">
    <location>
        <begin position="111"/>
        <end position="131"/>
    </location>
</feature>
<dbReference type="EMBL" id="FTOM01000003">
    <property type="protein sequence ID" value="SIS73984.1"/>
    <property type="molecule type" value="Genomic_DNA"/>
</dbReference>
<proteinExistence type="inferred from homology"/>
<dbReference type="InterPro" id="IPR000515">
    <property type="entry name" value="MetI-like"/>
</dbReference>
<dbReference type="InterPro" id="IPR035906">
    <property type="entry name" value="MetI-like_sf"/>
</dbReference>
<dbReference type="CDD" id="cd06261">
    <property type="entry name" value="TM_PBP2"/>
    <property type="match status" value="1"/>
</dbReference>
<protein>
    <submittedName>
        <fullName evidence="10">Maltose ABC transporter membrane protein /trehalose ABC transporter membrane protein /sucrose ABC transporter membrane protein</fullName>
    </submittedName>
</protein>
<keyword evidence="11" id="KW-1185">Reference proteome</keyword>
<dbReference type="Pfam" id="PF00528">
    <property type="entry name" value="BPD_transp_1"/>
    <property type="match status" value="1"/>
</dbReference>
<evidence type="ECO:0000313" key="11">
    <source>
        <dbReference type="Proteomes" id="UP000186098"/>
    </source>
</evidence>
<dbReference type="AlphaFoldDB" id="A0A1N7LJM2"/>
<feature type="transmembrane region" description="Helical" evidence="8">
    <location>
        <begin position="200"/>
        <end position="225"/>
    </location>
</feature>
<comment type="similarity">
    <text evidence="2 8">Belongs to the binding-protein-dependent transport system permease family.</text>
</comment>
<keyword evidence="3 8" id="KW-0813">Transport</keyword>
<dbReference type="RefSeq" id="WP_076365183.1">
    <property type="nucleotide sequence ID" value="NZ_FTOM01000003.1"/>
</dbReference>
<dbReference type="Proteomes" id="UP000186098">
    <property type="component" value="Unassembled WGS sequence"/>
</dbReference>
<dbReference type="STRING" id="407234.SAMN05421795_103127"/>
<keyword evidence="6 8" id="KW-1133">Transmembrane helix</keyword>
<feature type="transmembrane region" description="Helical" evidence="8">
    <location>
        <begin position="302"/>
        <end position="322"/>
    </location>
</feature>
<evidence type="ECO:0000256" key="2">
    <source>
        <dbReference type="ARBA" id="ARBA00009306"/>
    </source>
</evidence>
<reference evidence="11" key="1">
    <citation type="submission" date="2017-01" db="EMBL/GenBank/DDBJ databases">
        <authorList>
            <person name="Varghese N."/>
            <person name="Submissions S."/>
        </authorList>
    </citation>
    <scope>NUCLEOTIDE SEQUENCE [LARGE SCALE GENOMIC DNA]</scope>
    <source>
        <strain evidence="11">DSM 18714</strain>
    </source>
</reference>
<dbReference type="PANTHER" id="PTHR43227:SF8">
    <property type="entry name" value="DIACETYLCHITOBIOSE UPTAKE SYSTEM PERMEASE PROTEIN DASB"/>
    <property type="match status" value="1"/>
</dbReference>
<sequence length="333" mass="36238">MPEALTLAAATMLSVLFTCVAWVWGANRMLDLIWPATGRRAGRNSARAGLIRPWLFLGPALVFMGLYLVWPVLRTGWLALHDATGARFVGLENLRWLASDARLYEALGNSLAWLLVVPAVSTALGLIAAVLTDGLRWGVLARAVLFMPMAISFVGAAVIWKFIYAFTPEPAPEIGLLNALVTAAGGAPQAWLTRAFVNDLALMVVVIWMQTGFAMVILSAALRAVPEETLEAARLDGAGPWTIFTRIQVPQIRGTLAVVWTAITIMVLKLFDIVFVMTNGQWGTQVLANLIYDWMFRGSPDAGRGAAVALVLMALVTPLMIWNIRAALREERA</sequence>
<name>A0A1N7LJM2_9RHOB</name>
<keyword evidence="4" id="KW-1003">Cell membrane</keyword>
<feature type="transmembrane region" description="Helical" evidence="8">
    <location>
        <begin position="6"/>
        <end position="30"/>
    </location>
</feature>
<dbReference type="GO" id="GO:0005886">
    <property type="term" value="C:plasma membrane"/>
    <property type="evidence" value="ECO:0007669"/>
    <property type="project" value="UniProtKB-SubCell"/>
</dbReference>
<organism evidence="10 11">
    <name type="scientific">Phaeovulum vinaykumarii</name>
    <dbReference type="NCBI Taxonomy" id="407234"/>
    <lineage>
        <taxon>Bacteria</taxon>
        <taxon>Pseudomonadati</taxon>
        <taxon>Pseudomonadota</taxon>
        <taxon>Alphaproteobacteria</taxon>
        <taxon>Rhodobacterales</taxon>
        <taxon>Paracoccaceae</taxon>
        <taxon>Phaeovulum</taxon>
    </lineage>
</organism>
<evidence type="ECO:0000256" key="5">
    <source>
        <dbReference type="ARBA" id="ARBA00022692"/>
    </source>
</evidence>
<dbReference type="PROSITE" id="PS50928">
    <property type="entry name" value="ABC_TM1"/>
    <property type="match status" value="1"/>
</dbReference>
<dbReference type="Gene3D" id="1.10.3720.10">
    <property type="entry name" value="MetI-like"/>
    <property type="match status" value="1"/>
</dbReference>
<evidence type="ECO:0000256" key="4">
    <source>
        <dbReference type="ARBA" id="ARBA00022475"/>
    </source>
</evidence>
<dbReference type="GO" id="GO:0055085">
    <property type="term" value="P:transmembrane transport"/>
    <property type="evidence" value="ECO:0007669"/>
    <property type="project" value="InterPro"/>
</dbReference>
<evidence type="ECO:0000256" key="8">
    <source>
        <dbReference type="RuleBase" id="RU363032"/>
    </source>
</evidence>
<evidence type="ECO:0000256" key="3">
    <source>
        <dbReference type="ARBA" id="ARBA00022448"/>
    </source>
</evidence>
<feature type="transmembrane region" description="Helical" evidence="8">
    <location>
        <begin position="51"/>
        <end position="70"/>
    </location>
</feature>
<feature type="transmembrane region" description="Helical" evidence="8">
    <location>
        <begin position="256"/>
        <end position="282"/>
    </location>
</feature>
<dbReference type="OrthoDB" id="9805974at2"/>
<feature type="domain" description="ABC transmembrane type-1" evidence="9">
    <location>
        <begin position="107"/>
        <end position="321"/>
    </location>
</feature>
<dbReference type="SUPFAM" id="SSF161098">
    <property type="entry name" value="MetI-like"/>
    <property type="match status" value="1"/>
</dbReference>
<keyword evidence="7 8" id="KW-0472">Membrane</keyword>
<dbReference type="PANTHER" id="PTHR43227">
    <property type="entry name" value="BLL4140 PROTEIN"/>
    <property type="match status" value="1"/>
</dbReference>
<accession>A0A1N7LJM2</accession>
<evidence type="ECO:0000256" key="1">
    <source>
        <dbReference type="ARBA" id="ARBA00004651"/>
    </source>
</evidence>
<feature type="transmembrane region" description="Helical" evidence="8">
    <location>
        <begin position="143"/>
        <end position="163"/>
    </location>
</feature>
<evidence type="ECO:0000313" key="10">
    <source>
        <dbReference type="EMBL" id="SIS73984.1"/>
    </source>
</evidence>
<gene>
    <name evidence="10" type="ORF">SAMN05421795_103127</name>
</gene>
<dbReference type="InterPro" id="IPR050809">
    <property type="entry name" value="UgpAE/MalFG_permease"/>
</dbReference>
<keyword evidence="5 8" id="KW-0812">Transmembrane</keyword>
<evidence type="ECO:0000256" key="7">
    <source>
        <dbReference type="ARBA" id="ARBA00023136"/>
    </source>
</evidence>
<evidence type="ECO:0000259" key="9">
    <source>
        <dbReference type="PROSITE" id="PS50928"/>
    </source>
</evidence>
<evidence type="ECO:0000256" key="6">
    <source>
        <dbReference type="ARBA" id="ARBA00022989"/>
    </source>
</evidence>
<comment type="subcellular location">
    <subcellularLocation>
        <location evidence="1 8">Cell membrane</location>
        <topology evidence="1 8">Multi-pass membrane protein</topology>
    </subcellularLocation>
</comment>